<proteinExistence type="predicted"/>
<dbReference type="EMBL" id="CM007377">
    <property type="protein sequence ID" value="OIV94911.1"/>
    <property type="molecule type" value="Genomic_DNA"/>
</dbReference>
<reference evidence="2 3" key="1">
    <citation type="journal article" date="2017" name="Plant Biotechnol. J.">
        <title>A comprehensive draft genome sequence for lupin (Lupinus angustifolius), an emerging health food: insights into plant-microbe interactions and legume evolution.</title>
        <authorList>
            <person name="Hane J.K."/>
            <person name="Ming Y."/>
            <person name="Kamphuis L.G."/>
            <person name="Nelson M.N."/>
            <person name="Garg G."/>
            <person name="Atkins C.A."/>
            <person name="Bayer P.E."/>
            <person name="Bravo A."/>
            <person name="Bringans S."/>
            <person name="Cannon S."/>
            <person name="Edwards D."/>
            <person name="Foley R."/>
            <person name="Gao L.L."/>
            <person name="Harrison M.J."/>
            <person name="Huang W."/>
            <person name="Hurgobin B."/>
            <person name="Li S."/>
            <person name="Liu C.W."/>
            <person name="McGrath A."/>
            <person name="Morahan G."/>
            <person name="Murray J."/>
            <person name="Weller J."/>
            <person name="Jian J."/>
            <person name="Singh K.B."/>
        </authorList>
    </citation>
    <scope>NUCLEOTIDE SEQUENCE [LARGE SCALE GENOMIC DNA]</scope>
    <source>
        <strain evidence="3">cv. Tanjil</strain>
        <tissue evidence="2">Whole plant</tissue>
    </source>
</reference>
<dbReference type="STRING" id="3871.A0A4P1QU78"/>
<organism evidence="2 3">
    <name type="scientific">Lupinus angustifolius</name>
    <name type="common">Narrow-leaved blue lupine</name>
    <dbReference type="NCBI Taxonomy" id="3871"/>
    <lineage>
        <taxon>Eukaryota</taxon>
        <taxon>Viridiplantae</taxon>
        <taxon>Streptophyta</taxon>
        <taxon>Embryophyta</taxon>
        <taxon>Tracheophyta</taxon>
        <taxon>Spermatophyta</taxon>
        <taxon>Magnoliopsida</taxon>
        <taxon>eudicotyledons</taxon>
        <taxon>Gunneridae</taxon>
        <taxon>Pentapetalae</taxon>
        <taxon>rosids</taxon>
        <taxon>fabids</taxon>
        <taxon>Fabales</taxon>
        <taxon>Fabaceae</taxon>
        <taxon>Papilionoideae</taxon>
        <taxon>50 kb inversion clade</taxon>
        <taxon>genistoids sensu lato</taxon>
        <taxon>core genistoids</taxon>
        <taxon>Genisteae</taxon>
        <taxon>Lupinus</taxon>
    </lineage>
</organism>
<dbReference type="Proteomes" id="UP000188354">
    <property type="component" value="Chromosome LG17"/>
</dbReference>
<gene>
    <name evidence="2" type="ORF">TanjilG_22108</name>
</gene>
<feature type="signal peptide" evidence="1">
    <location>
        <begin position="1"/>
        <end position="27"/>
    </location>
</feature>
<evidence type="ECO:0000256" key="1">
    <source>
        <dbReference type="SAM" id="SignalP"/>
    </source>
</evidence>
<dbReference type="Gramene" id="OIV94911">
    <property type="protein sequence ID" value="OIV94911"/>
    <property type="gene ID" value="TanjilG_22108"/>
</dbReference>
<dbReference type="Gene3D" id="3.50.30.30">
    <property type="match status" value="1"/>
</dbReference>
<feature type="chain" id="PRO_5020036164" description="Expansin-like EG45 domain-containing protein" evidence="1">
    <location>
        <begin position="28"/>
        <end position="183"/>
    </location>
</feature>
<dbReference type="AlphaFoldDB" id="A0A4P1QU78"/>
<sequence>MVHDSMALEKNSWVVVLCVLILILLHGDDSTVKKLGCENQFVLVKVQTWVNGIEDTEFVGAGACGNCTFIKNAITAQMVNASAILIIFYNMVCGPDETDLNIHIPAFMLSQDASRRLEILLMSTSSDKLSTWAPKEAAIEKDKLLKEASDVPNIKAGVSGVVYMNVTGAVLSTVIAPCFLFVV</sequence>
<accession>A0A4P1QU78</accession>
<evidence type="ECO:0000313" key="3">
    <source>
        <dbReference type="Proteomes" id="UP000188354"/>
    </source>
</evidence>
<keyword evidence="3" id="KW-1185">Reference proteome</keyword>
<evidence type="ECO:0000313" key="2">
    <source>
        <dbReference type="EMBL" id="OIV94911.1"/>
    </source>
</evidence>
<protein>
    <recommendedName>
        <fullName evidence="4">Expansin-like EG45 domain-containing protein</fullName>
    </recommendedName>
</protein>
<keyword evidence="1" id="KW-0732">Signal</keyword>
<name>A0A4P1QU78_LUPAN</name>
<evidence type="ECO:0008006" key="4">
    <source>
        <dbReference type="Google" id="ProtNLM"/>
    </source>
</evidence>